<protein>
    <submittedName>
        <fullName evidence="2">Uncharacterized protein</fullName>
    </submittedName>
</protein>
<name>A0AAE3GQ37_9PSEU</name>
<feature type="region of interest" description="Disordered" evidence="1">
    <location>
        <begin position="93"/>
        <end position="116"/>
    </location>
</feature>
<sequence>MDPIVLGTGSLTWHADERRIDRYGTVHLNRDADGFTRDLVRFDDAPVGTRGQLVAIVLAVRPAFHAGDLVRGAAPSDPAVGEEIPLGTGTLFVEPSQDGNTEIGVRPDDGRSEDWLDPTALTAESYVAAATRLAPRQHNGAPASPAARPLPSSRRSPPTDPQPPPAQPACPAPARSASRRTRHQPSRPLHAP</sequence>
<evidence type="ECO:0000313" key="2">
    <source>
        <dbReference type="EMBL" id="MCP2170098.1"/>
    </source>
</evidence>
<keyword evidence="3" id="KW-1185">Reference proteome</keyword>
<organism evidence="2 3">
    <name type="scientific">Goodfellowiella coeruleoviolacea</name>
    <dbReference type="NCBI Taxonomy" id="334858"/>
    <lineage>
        <taxon>Bacteria</taxon>
        <taxon>Bacillati</taxon>
        <taxon>Actinomycetota</taxon>
        <taxon>Actinomycetes</taxon>
        <taxon>Pseudonocardiales</taxon>
        <taxon>Pseudonocardiaceae</taxon>
        <taxon>Goodfellowiella</taxon>
    </lineage>
</organism>
<dbReference type="AlphaFoldDB" id="A0AAE3GQ37"/>
<proteinExistence type="predicted"/>
<dbReference type="Proteomes" id="UP001206128">
    <property type="component" value="Unassembled WGS sequence"/>
</dbReference>
<dbReference type="EMBL" id="JAMTCK010000024">
    <property type="protein sequence ID" value="MCP2170098.1"/>
    <property type="molecule type" value="Genomic_DNA"/>
</dbReference>
<feature type="region of interest" description="Disordered" evidence="1">
    <location>
        <begin position="128"/>
        <end position="192"/>
    </location>
</feature>
<feature type="compositionally biased region" description="Low complexity" evidence="1">
    <location>
        <begin position="141"/>
        <end position="156"/>
    </location>
</feature>
<accession>A0AAE3GQ37</accession>
<evidence type="ECO:0000256" key="1">
    <source>
        <dbReference type="SAM" id="MobiDB-lite"/>
    </source>
</evidence>
<comment type="caution">
    <text evidence="2">The sequence shown here is derived from an EMBL/GenBank/DDBJ whole genome shotgun (WGS) entry which is preliminary data.</text>
</comment>
<reference evidence="2" key="1">
    <citation type="submission" date="2022-06" db="EMBL/GenBank/DDBJ databases">
        <title>Genomic Encyclopedia of Archaeal and Bacterial Type Strains, Phase II (KMG-II): from individual species to whole genera.</title>
        <authorList>
            <person name="Goeker M."/>
        </authorList>
    </citation>
    <scope>NUCLEOTIDE SEQUENCE</scope>
    <source>
        <strain evidence="2">DSM 43935</strain>
    </source>
</reference>
<gene>
    <name evidence="2" type="ORF">LX83_006986</name>
</gene>
<feature type="compositionally biased region" description="Basic and acidic residues" evidence="1">
    <location>
        <begin position="105"/>
        <end position="114"/>
    </location>
</feature>
<feature type="compositionally biased region" description="Pro residues" evidence="1">
    <location>
        <begin position="158"/>
        <end position="171"/>
    </location>
</feature>
<evidence type="ECO:0000313" key="3">
    <source>
        <dbReference type="Proteomes" id="UP001206128"/>
    </source>
</evidence>